<dbReference type="GO" id="GO:0005576">
    <property type="term" value="C:extracellular region"/>
    <property type="evidence" value="ECO:0007669"/>
    <property type="project" value="TreeGrafter"/>
</dbReference>
<comment type="catalytic activity">
    <reaction evidence="6">
        <text>Successive hydrolysis of beta-D-glucose units from the non-reducing ends of (1-&gt;3)-beta-D-glucans, releasing alpha-glucose.</text>
        <dbReference type="EC" id="3.2.1.58"/>
    </reaction>
</comment>
<keyword evidence="9" id="KW-1133">Transmembrane helix</keyword>
<dbReference type="InterPro" id="IPR050386">
    <property type="entry name" value="Glycosyl_hydrolase_5"/>
</dbReference>
<feature type="compositionally biased region" description="Polar residues" evidence="8">
    <location>
        <begin position="39"/>
        <end position="50"/>
    </location>
</feature>
<name>A0AAW0AXY7_9AGAR</name>
<dbReference type="SUPFAM" id="SSF51445">
    <property type="entry name" value="(Trans)glycosidases"/>
    <property type="match status" value="1"/>
</dbReference>
<keyword evidence="5" id="KW-0961">Cell wall biogenesis/degradation</keyword>
<feature type="transmembrane region" description="Helical" evidence="9">
    <location>
        <begin position="111"/>
        <end position="135"/>
    </location>
</feature>
<evidence type="ECO:0000256" key="2">
    <source>
        <dbReference type="ARBA" id="ARBA00022801"/>
    </source>
</evidence>
<keyword evidence="9" id="KW-0812">Transmembrane</keyword>
<protein>
    <recommendedName>
        <fullName evidence="7">glucan 1,3-beta-glucosidase</fullName>
        <ecNumber evidence="7">3.2.1.58</ecNumber>
    </recommendedName>
</protein>
<feature type="compositionally biased region" description="Low complexity" evidence="8">
    <location>
        <begin position="26"/>
        <end position="38"/>
    </location>
</feature>
<reference evidence="10 11" key="1">
    <citation type="journal article" date="2024" name="J Genomics">
        <title>Draft genome sequencing and assembly of Favolaschia claudopus CIRM-BRFM 2984 isolated from oak limbs.</title>
        <authorList>
            <person name="Navarro D."/>
            <person name="Drula E."/>
            <person name="Chaduli D."/>
            <person name="Cazenave R."/>
            <person name="Ahrendt S."/>
            <person name="Wang J."/>
            <person name="Lipzen A."/>
            <person name="Daum C."/>
            <person name="Barry K."/>
            <person name="Grigoriev I.V."/>
            <person name="Favel A."/>
            <person name="Rosso M.N."/>
            <person name="Martin F."/>
        </authorList>
    </citation>
    <scope>NUCLEOTIDE SEQUENCE [LARGE SCALE GENOMIC DNA]</scope>
    <source>
        <strain evidence="10 11">CIRM-BRFM 2984</strain>
    </source>
</reference>
<evidence type="ECO:0000256" key="4">
    <source>
        <dbReference type="ARBA" id="ARBA00023295"/>
    </source>
</evidence>
<feature type="region of interest" description="Disordered" evidence="8">
    <location>
        <begin position="1"/>
        <end position="81"/>
    </location>
</feature>
<dbReference type="InterPro" id="IPR017853">
    <property type="entry name" value="GH"/>
</dbReference>
<comment type="similarity">
    <text evidence="1">Belongs to the glycosyl hydrolase 5 (cellulase A) family.</text>
</comment>
<evidence type="ECO:0000256" key="9">
    <source>
        <dbReference type="SAM" id="Phobius"/>
    </source>
</evidence>
<dbReference type="GO" id="GO:0009986">
    <property type="term" value="C:cell surface"/>
    <property type="evidence" value="ECO:0007669"/>
    <property type="project" value="TreeGrafter"/>
</dbReference>
<dbReference type="Gene3D" id="3.20.20.80">
    <property type="entry name" value="Glycosidases"/>
    <property type="match status" value="1"/>
</dbReference>
<dbReference type="EMBL" id="JAWWNJ010000046">
    <property type="protein sequence ID" value="KAK7018215.1"/>
    <property type="molecule type" value="Genomic_DNA"/>
</dbReference>
<keyword evidence="11" id="KW-1185">Reference proteome</keyword>
<evidence type="ECO:0000256" key="1">
    <source>
        <dbReference type="ARBA" id="ARBA00005641"/>
    </source>
</evidence>
<feature type="region of interest" description="Disordered" evidence="8">
    <location>
        <begin position="143"/>
        <end position="178"/>
    </location>
</feature>
<sequence>MDPRHSTSSDPAEGTYSDFIPPSRPFAPSSSPAPQAGSVRSSHIDTSSIPDNEPYRDDPTNRGSDFYPPPSPNNSTALLPGVSSAPGAAAAYGTYNSSSGAGKRGGGKRRVVIISAIVALIVLILAVVLPVYFLVVRKHNNDSAAASSGNGDSGANGNGGDGDSNSGNPKSNIVIGGDGSTVTTDSGETFVYKNQFGGYWVSSDTDPFHPSVAAQPNSWTPPLNQTWQWGKDRVYGVNLGGWFVLEPFIAPALFQAYPSASDEWSLSALMRADGTLKDTMEKHYATFITEKDIAQIASAGLNWVRLPIPFWAVSTWSDVGVDSDGKTQSEPFLQGVAWPYIVRLLHWARKYGIRVNLDLHAVPGSQNGYNHSGKSGQINFLNGIMGIANAQRTLDYIRIITEFVSQPEWQDVVQMFGIVNEARPIKIGMDQMSAFYLEAHNMMRSITGIGKGPYISIHDGFMGLSKWEGFLPGADRMVIDTHPYFAFSGNKQTSPIATGTDPNDAGGQWPGLACNSWGSSLNNSRKAFGVTIAGEFSNGYNDCGLYLQGVNGTTSYGGNCVEEWEDSSKWTAETKAGVKAFALASMDALGDWFFWTWKIGPALDGVVRSPLWSYQLGLENGWMPTDPRQALGKCASIGIKGSGFSGQFKSWQTGGAGAGTISPDATQAFGDWPPRTLTGYSEDEMSLLPTYTATGSIPTLTYTTPAASGSATPTVSVGNGWADASDTQLVATAVAGCTYPAAWGAANMPVPTARC</sequence>
<gene>
    <name evidence="10" type="ORF">R3P38DRAFT_1295722</name>
</gene>
<keyword evidence="2 10" id="KW-0378">Hydrolase</keyword>
<evidence type="ECO:0000256" key="3">
    <source>
        <dbReference type="ARBA" id="ARBA00023180"/>
    </source>
</evidence>
<dbReference type="PANTHER" id="PTHR31297">
    <property type="entry name" value="GLUCAN ENDO-1,6-BETA-GLUCOSIDASE B"/>
    <property type="match status" value="1"/>
</dbReference>
<evidence type="ECO:0000256" key="6">
    <source>
        <dbReference type="ARBA" id="ARBA00036824"/>
    </source>
</evidence>
<evidence type="ECO:0000256" key="7">
    <source>
        <dbReference type="ARBA" id="ARBA00038929"/>
    </source>
</evidence>
<evidence type="ECO:0000256" key="5">
    <source>
        <dbReference type="ARBA" id="ARBA00023316"/>
    </source>
</evidence>
<dbReference type="GO" id="GO:0009251">
    <property type="term" value="P:glucan catabolic process"/>
    <property type="evidence" value="ECO:0007669"/>
    <property type="project" value="TreeGrafter"/>
</dbReference>
<organism evidence="10 11">
    <name type="scientific">Favolaschia claudopus</name>
    <dbReference type="NCBI Taxonomy" id="2862362"/>
    <lineage>
        <taxon>Eukaryota</taxon>
        <taxon>Fungi</taxon>
        <taxon>Dikarya</taxon>
        <taxon>Basidiomycota</taxon>
        <taxon>Agaricomycotina</taxon>
        <taxon>Agaricomycetes</taxon>
        <taxon>Agaricomycetidae</taxon>
        <taxon>Agaricales</taxon>
        <taxon>Marasmiineae</taxon>
        <taxon>Mycenaceae</taxon>
        <taxon>Favolaschia</taxon>
    </lineage>
</organism>
<comment type="caution">
    <text evidence="10">The sequence shown here is derived from an EMBL/GenBank/DDBJ whole genome shotgun (WGS) entry which is preliminary data.</text>
</comment>
<keyword evidence="9" id="KW-0472">Membrane</keyword>
<dbReference type="GO" id="GO:0071555">
    <property type="term" value="P:cell wall organization"/>
    <property type="evidence" value="ECO:0007669"/>
    <property type="project" value="UniProtKB-KW"/>
</dbReference>
<keyword evidence="4" id="KW-0326">Glycosidase</keyword>
<dbReference type="PANTHER" id="PTHR31297:SF34">
    <property type="entry name" value="GLUCAN 1,3-BETA-GLUCOSIDASE 2"/>
    <property type="match status" value="1"/>
</dbReference>
<evidence type="ECO:0000313" key="11">
    <source>
        <dbReference type="Proteomes" id="UP001362999"/>
    </source>
</evidence>
<proteinExistence type="inferred from homology"/>
<feature type="compositionally biased region" description="Gly residues" evidence="8">
    <location>
        <begin position="151"/>
        <end position="162"/>
    </location>
</feature>
<dbReference type="EC" id="3.2.1.58" evidence="7"/>
<evidence type="ECO:0000313" key="10">
    <source>
        <dbReference type="EMBL" id="KAK7018215.1"/>
    </source>
</evidence>
<keyword evidence="3" id="KW-0325">Glycoprotein</keyword>
<accession>A0AAW0AXY7</accession>
<dbReference type="GO" id="GO:0004338">
    <property type="term" value="F:glucan exo-1,3-beta-glucosidase activity"/>
    <property type="evidence" value="ECO:0007669"/>
    <property type="project" value="UniProtKB-EC"/>
</dbReference>
<evidence type="ECO:0000256" key="8">
    <source>
        <dbReference type="SAM" id="MobiDB-lite"/>
    </source>
</evidence>
<dbReference type="AlphaFoldDB" id="A0AAW0AXY7"/>
<dbReference type="Proteomes" id="UP001362999">
    <property type="component" value="Unassembled WGS sequence"/>
</dbReference>